<name>E2C143_HARSA</name>
<keyword evidence="8" id="KW-0862">Zinc</keyword>
<keyword evidence="14" id="KW-1185">Reference proteome</keyword>
<keyword evidence="5" id="KW-0645">Protease</keyword>
<dbReference type="GO" id="GO:0008270">
    <property type="term" value="F:zinc ion binding"/>
    <property type="evidence" value="ECO:0007669"/>
    <property type="project" value="InterPro"/>
</dbReference>
<dbReference type="GO" id="GO:0005615">
    <property type="term" value="C:extracellular space"/>
    <property type="evidence" value="ECO:0007669"/>
    <property type="project" value="TreeGrafter"/>
</dbReference>
<evidence type="ECO:0000259" key="12">
    <source>
        <dbReference type="Pfam" id="PF11838"/>
    </source>
</evidence>
<evidence type="ECO:0000256" key="7">
    <source>
        <dbReference type="ARBA" id="ARBA00022801"/>
    </source>
</evidence>
<dbReference type="InterPro" id="IPR014782">
    <property type="entry name" value="Peptidase_M1_dom"/>
</dbReference>
<dbReference type="Gene3D" id="1.10.3480.20">
    <property type="match status" value="1"/>
</dbReference>
<evidence type="ECO:0000256" key="3">
    <source>
        <dbReference type="ARBA" id="ARBA00010136"/>
    </source>
</evidence>
<accession>E2C143</accession>
<evidence type="ECO:0000256" key="9">
    <source>
        <dbReference type="ARBA" id="ARBA00023049"/>
    </source>
</evidence>
<evidence type="ECO:0000313" key="14">
    <source>
        <dbReference type="Proteomes" id="UP000008237"/>
    </source>
</evidence>
<dbReference type="Gene3D" id="1.10.390.10">
    <property type="entry name" value="Neutral Protease Domain 2"/>
    <property type="match status" value="1"/>
</dbReference>
<keyword evidence="4" id="KW-0472">Membrane</keyword>
<dbReference type="Pfam" id="PF01433">
    <property type="entry name" value="Peptidase_M1"/>
    <property type="match status" value="1"/>
</dbReference>
<evidence type="ECO:0000256" key="8">
    <source>
        <dbReference type="ARBA" id="ARBA00022833"/>
    </source>
</evidence>
<evidence type="ECO:0000259" key="11">
    <source>
        <dbReference type="Pfam" id="PF01433"/>
    </source>
</evidence>
<dbReference type="GO" id="GO:0042277">
    <property type="term" value="F:peptide binding"/>
    <property type="evidence" value="ECO:0007669"/>
    <property type="project" value="TreeGrafter"/>
</dbReference>
<keyword evidence="13" id="KW-0031">Aminopeptidase</keyword>
<dbReference type="GO" id="GO:0005886">
    <property type="term" value="C:plasma membrane"/>
    <property type="evidence" value="ECO:0007669"/>
    <property type="project" value="UniProtKB-SubCell"/>
</dbReference>
<dbReference type="SUPFAM" id="SSF63737">
    <property type="entry name" value="Leukotriene A4 hydrolase N-terminal domain"/>
    <property type="match status" value="1"/>
</dbReference>
<dbReference type="PRINTS" id="PR00756">
    <property type="entry name" value="ALADIPTASE"/>
</dbReference>
<evidence type="ECO:0000256" key="2">
    <source>
        <dbReference type="ARBA" id="ARBA00004609"/>
    </source>
</evidence>
<dbReference type="STRING" id="610380.E2C143"/>
<dbReference type="Gene3D" id="2.60.40.1730">
    <property type="entry name" value="tricorn interacting facor f3 domain"/>
    <property type="match status" value="1"/>
</dbReference>
<evidence type="ECO:0000256" key="1">
    <source>
        <dbReference type="ARBA" id="ARBA00001947"/>
    </source>
</evidence>
<dbReference type="AlphaFoldDB" id="E2C143"/>
<organism evidence="14">
    <name type="scientific">Harpegnathos saltator</name>
    <name type="common">Jerdon's jumping ant</name>
    <dbReference type="NCBI Taxonomy" id="610380"/>
    <lineage>
        <taxon>Eukaryota</taxon>
        <taxon>Metazoa</taxon>
        <taxon>Ecdysozoa</taxon>
        <taxon>Arthropoda</taxon>
        <taxon>Hexapoda</taxon>
        <taxon>Insecta</taxon>
        <taxon>Pterygota</taxon>
        <taxon>Neoptera</taxon>
        <taxon>Endopterygota</taxon>
        <taxon>Hymenoptera</taxon>
        <taxon>Apocrita</taxon>
        <taxon>Aculeata</taxon>
        <taxon>Formicoidea</taxon>
        <taxon>Formicidae</taxon>
        <taxon>Ponerinae</taxon>
        <taxon>Ponerini</taxon>
        <taxon>Harpegnathos</taxon>
    </lineage>
</organism>
<keyword evidence="6" id="KW-0479">Metal-binding</keyword>
<evidence type="ECO:0000256" key="6">
    <source>
        <dbReference type="ARBA" id="ARBA00022723"/>
    </source>
</evidence>
<feature type="domain" description="Peptidase M1 membrane alanine aminopeptidase" evidence="11">
    <location>
        <begin position="370"/>
        <end position="548"/>
    </location>
</feature>
<evidence type="ECO:0000256" key="5">
    <source>
        <dbReference type="ARBA" id="ARBA00022670"/>
    </source>
</evidence>
<dbReference type="InterPro" id="IPR001930">
    <property type="entry name" value="Peptidase_M1"/>
</dbReference>
<dbReference type="OMA" id="VYCELID"/>
<evidence type="ECO:0000256" key="10">
    <source>
        <dbReference type="ARBA" id="ARBA00023288"/>
    </source>
</evidence>
<evidence type="ECO:0000313" key="13">
    <source>
        <dbReference type="EMBL" id="EFN78364.1"/>
    </source>
</evidence>
<dbReference type="Gene3D" id="1.25.50.20">
    <property type="match status" value="1"/>
</dbReference>
<dbReference type="GO" id="GO:0043171">
    <property type="term" value="P:peptide catabolic process"/>
    <property type="evidence" value="ECO:0007669"/>
    <property type="project" value="TreeGrafter"/>
</dbReference>
<proteinExistence type="inferred from homology"/>
<dbReference type="GO" id="GO:0005737">
    <property type="term" value="C:cytoplasm"/>
    <property type="evidence" value="ECO:0007669"/>
    <property type="project" value="TreeGrafter"/>
</dbReference>
<dbReference type="InterPro" id="IPR042097">
    <property type="entry name" value="Aminopeptidase_N-like_N_sf"/>
</dbReference>
<dbReference type="InterPro" id="IPR024571">
    <property type="entry name" value="ERAP1-like_C_dom"/>
</dbReference>
<dbReference type="GO" id="GO:0098552">
    <property type="term" value="C:side of membrane"/>
    <property type="evidence" value="ECO:0007669"/>
    <property type="project" value="UniProtKB-KW"/>
</dbReference>
<keyword evidence="4" id="KW-0325">Glycoprotein</keyword>
<dbReference type="PANTHER" id="PTHR11533:SF301">
    <property type="entry name" value="AMINOPEPTIDASE"/>
    <property type="match status" value="1"/>
</dbReference>
<reference evidence="13 14" key="1">
    <citation type="journal article" date="2010" name="Science">
        <title>Genomic comparison of the ants Camponotus floridanus and Harpegnathos saltator.</title>
        <authorList>
            <person name="Bonasio R."/>
            <person name="Zhang G."/>
            <person name="Ye C."/>
            <person name="Mutti N.S."/>
            <person name="Fang X."/>
            <person name="Qin N."/>
            <person name="Donahue G."/>
            <person name="Yang P."/>
            <person name="Li Q."/>
            <person name="Li C."/>
            <person name="Zhang P."/>
            <person name="Huang Z."/>
            <person name="Berger S.L."/>
            <person name="Reinberg D."/>
            <person name="Wang J."/>
            <person name="Liebig J."/>
        </authorList>
    </citation>
    <scope>NUCLEOTIDE SEQUENCE [LARGE SCALE GENOMIC DNA]</scope>
    <source>
        <strain evidence="13 14">R22 G/1</strain>
    </source>
</reference>
<keyword evidence="9" id="KW-0482">Metalloprotease</keyword>
<evidence type="ECO:0000256" key="4">
    <source>
        <dbReference type="ARBA" id="ARBA00022622"/>
    </source>
</evidence>
<dbReference type="GO" id="GO:0006508">
    <property type="term" value="P:proteolysis"/>
    <property type="evidence" value="ECO:0007669"/>
    <property type="project" value="UniProtKB-KW"/>
</dbReference>
<comment type="subcellular location">
    <subcellularLocation>
        <location evidence="2">Cell membrane</location>
        <topology evidence="2">Lipid-anchor</topology>
        <topology evidence="2">GPI-anchor</topology>
    </subcellularLocation>
</comment>
<protein>
    <submittedName>
        <fullName evidence="13">Aminopeptidase N</fullName>
    </submittedName>
</protein>
<comment type="similarity">
    <text evidence="3">Belongs to the peptidase M1 family.</text>
</comment>
<dbReference type="OrthoDB" id="6622017at2759"/>
<dbReference type="Proteomes" id="UP000008237">
    <property type="component" value="Unassembled WGS sequence"/>
</dbReference>
<keyword evidence="4" id="KW-0336">GPI-anchor</keyword>
<keyword evidence="10" id="KW-0449">Lipoprotein</keyword>
<dbReference type="EMBL" id="GL451853">
    <property type="protein sequence ID" value="EFN78364.1"/>
    <property type="molecule type" value="Genomic_DNA"/>
</dbReference>
<keyword evidence="7" id="KW-0378">Hydrolase</keyword>
<dbReference type="InterPro" id="IPR050344">
    <property type="entry name" value="Peptidase_M1_aminopeptidases"/>
</dbReference>
<dbReference type="InterPro" id="IPR027268">
    <property type="entry name" value="Peptidase_M4/M1_CTD_sf"/>
</dbReference>
<dbReference type="PANTHER" id="PTHR11533">
    <property type="entry name" value="PROTEASE M1 ZINC METALLOPROTEASE"/>
    <property type="match status" value="1"/>
</dbReference>
<feature type="domain" description="ERAP1-like C-terminal" evidence="12">
    <location>
        <begin position="9"/>
        <end position="268"/>
    </location>
</feature>
<comment type="cofactor">
    <cofactor evidence="1">
        <name>Zn(2+)</name>
        <dbReference type="ChEBI" id="CHEBI:29105"/>
    </cofactor>
</comment>
<dbReference type="InParanoid" id="E2C143"/>
<dbReference type="Pfam" id="PF11838">
    <property type="entry name" value="ERAP1_C"/>
    <property type="match status" value="2"/>
</dbReference>
<sequence length="846" mass="101274">MEHWIFVSAIGYYRVNYEYNNWVKIWKYLKEDHRKIHVLNRAQIIDDTYHFVMENEIGYETFENVISYLRKERDFIVWNSMMNILHYMSPFFNYPESKRFKEKMLKIMRHVLDKIEYDEQPEDDEMVRAMRLLLLDWSCKHGLAECRNNARYKLVAHFTDPKEHKILPKWKDWTYCAGFMSISDHEEILNVLYKPNKEILKYLICVDEDHLLQKLVELATFNPRDTWTEFKVAQLRKLYHGIVKKHAKKQKVLDFILSNFDKIVQGLSYVTTFEPRKGAQYLFPCWDEPRLKATFNISIEHSAIYKVFSNMEEEKIVKIGKDTKRTILKSTPVMSTYLLTIVLTKLKYSYYPEEEIWFSYTPNNETLELVKVINFLTDYFFVQYTQKYSDNSKLKKLNMKNSTIVAVPGLPLKAMGAWQNIFLRKSDLLYDKSVDFPGRVLDIWKTISYGKTRQYIQSFVSPNHWSHMWFSRALALYLSYNVLGKGFNKEQMMQLFVVQVQLPAMHNDIVLKVPPILSTDDPIYSTLIYKKDKWPVPVTYTTQGKHRFNQPASIQWLNNHYTGWNSFLELTLDNVTEWVILNLQQIGYYRVQYDNRNWLRIARFLKKDKQKTIHVLSRVQLIDDAYYFLIQGTIDYKVYCELIDFLRNEIDFIVWHSMMNVLHYISPFFKFPESTDFKDLIMDIMDDVLMQIEYNEKTADDNMIKATRLLLLNWMCNHGHNKCRQAASNKLRPYIKNAVESPISPGWKNWVYCAGLMNADYELRMLAKDEILNKKDKNMLQYMTCYDNDVWIQELLTWIMFKPRDEKLSLDDRQEMDLYRTIVKKHARKSNVLDFILKNMTQILPG</sequence>
<dbReference type="GO" id="GO:0070006">
    <property type="term" value="F:metalloaminopeptidase activity"/>
    <property type="evidence" value="ECO:0007669"/>
    <property type="project" value="TreeGrafter"/>
</dbReference>
<dbReference type="SUPFAM" id="SSF55486">
    <property type="entry name" value="Metalloproteases ('zincins'), catalytic domain"/>
    <property type="match status" value="1"/>
</dbReference>
<gene>
    <name evidence="13" type="ORF">EAI_07553</name>
</gene>
<feature type="domain" description="ERAP1-like C-terminal" evidence="12">
    <location>
        <begin position="578"/>
        <end position="843"/>
    </location>
</feature>